<dbReference type="GO" id="GO:0005829">
    <property type="term" value="C:cytosol"/>
    <property type="evidence" value="ECO:0007669"/>
    <property type="project" value="TreeGrafter"/>
</dbReference>
<evidence type="ECO:0000313" key="6">
    <source>
        <dbReference type="EMBL" id="MDH0125104.1"/>
    </source>
</evidence>
<reference evidence="6" key="1">
    <citation type="submission" date="2022-09" db="EMBL/GenBank/DDBJ databases">
        <title>Intensive care unit water sources are persistently colonized with multi-drug resistant bacteria and are the site of extensive horizontal gene transfer of antibiotic resistance genes.</title>
        <authorList>
            <person name="Diorio-Toth L."/>
        </authorList>
    </citation>
    <scope>NUCLEOTIDE SEQUENCE</scope>
    <source>
        <strain evidence="6">GD04153</strain>
    </source>
</reference>
<dbReference type="GO" id="GO:0009073">
    <property type="term" value="P:aromatic amino acid family biosynthetic process"/>
    <property type="evidence" value="ECO:0007669"/>
    <property type="project" value="UniProtKB-KW"/>
</dbReference>
<dbReference type="GO" id="GO:0019632">
    <property type="term" value="P:shikimate metabolic process"/>
    <property type="evidence" value="ECO:0007669"/>
    <property type="project" value="TreeGrafter"/>
</dbReference>
<dbReference type="GO" id="GO:0004764">
    <property type="term" value="F:shikimate 3-dehydrogenase (NADP+) activity"/>
    <property type="evidence" value="ECO:0007669"/>
    <property type="project" value="InterPro"/>
</dbReference>
<dbReference type="InterPro" id="IPR022893">
    <property type="entry name" value="Shikimate_DH_fam"/>
</dbReference>
<dbReference type="EMBL" id="JAODYY010000006">
    <property type="protein sequence ID" value="MDH0125104.1"/>
    <property type="molecule type" value="Genomic_DNA"/>
</dbReference>
<dbReference type="CDD" id="cd01065">
    <property type="entry name" value="NAD_bind_Shikimate_DH"/>
    <property type="match status" value="1"/>
</dbReference>
<gene>
    <name evidence="6" type="ORF">N7376_13945</name>
</gene>
<dbReference type="PANTHER" id="PTHR21089">
    <property type="entry name" value="SHIKIMATE DEHYDROGENASE"/>
    <property type="match status" value="1"/>
</dbReference>
<keyword evidence="2" id="KW-0560">Oxidoreductase</keyword>
<dbReference type="InterPro" id="IPR013708">
    <property type="entry name" value="Shikimate_DH-bd_N"/>
</dbReference>
<proteinExistence type="predicted"/>
<evidence type="ECO:0000256" key="2">
    <source>
        <dbReference type="ARBA" id="ARBA00023002"/>
    </source>
</evidence>
<comment type="caution">
    <text evidence="6">The sequence shown here is derived from an EMBL/GenBank/DDBJ whole genome shotgun (WGS) entry which is preliminary data.</text>
</comment>
<dbReference type="Proteomes" id="UP001158087">
    <property type="component" value="Unassembled WGS sequence"/>
</dbReference>
<sequence length="291" mass="30588">MELRSEVTKRRIHVGLIGANIQRSLSPAMHMREGEAAGLAYRYDIIDLAEKGRSASDLPALVAEAEAAGFSGLNITHPCKQAAVALVDELSPHAFALQSINTVVFSDGRRIGHNTDWWGYAEGFRRGLPGASLARVVLLGAGGAGVAVAYALAEMGALEVHIFDLDAAKVDAVIGKLVAVQPQCSFIAGSDLAGTLAGASGLVHATPTGMDAHPGLPLAPALVQPHLWVSDIVYFPLQTPLVRLAKERGCRVLDGGGMAVFQAVGAFELFSGIKADPDRMLAHFAQLQARN</sequence>
<keyword evidence="4" id="KW-0472">Membrane</keyword>
<dbReference type="InterPro" id="IPR036291">
    <property type="entry name" value="NAD(P)-bd_dom_sf"/>
</dbReference>
<keyword evidence="3" id="KW-0028">Amino-acid biosynthesis</keyword>
<keyword evidence="4" id="KW-0812">Transmembrane</keyword>
<keyword evidence="4" id="KW-1133">Transmembrane helix</keyword>
<dbReference type="GO" id="GO:0009423">
    <property type="term" value="P:chorismate biosynthetic process"/>
    <property type="evidence" value="ECO:0007669"/>
    <property type="project" value="TreeGrafter"/>
</dbReference>
<evidence type="ECO:0000259" key="5">
    <source>
        <dbReference type="Pfam" id="PF08501"/>
    </source>
</evidence>
<dbReference type="GO" id="GO:0050661">
    <property type="term" value="F:NADP binding"/>
    <property type="evidence" value="ECO:0007669"/>
    <property type="project" value="TreeGrafter"/>
</dbReference>
<dbReference type="SUPFAM" id="SSF51735">
    <property type="entry name" value="NAD(P)-binding Rossmann-fold domains"/>
    <property type="match status" value="1"/>
</dbReference>
<evidence type="ECO:0000256" key="3">
    <source>
        <dbReference type="ARBA" id="ARBA00023141"/>
    </source>
</evidence>
<dbReference type="PANTHER" id="PTHR21089:SF1">
    <property type="entry name" value="BIFUNCTIONAL 3-DEHYDROQUINATE DEHYDRATASE_SHIKIMATE DEHYDROGENASE, CHLOROPLASTIC"/>
    <property type="match status" value="1"/>
</dbReference>
<comment type="pathway">
    <text evidence="1">Metabolic intermediate biosynthesis; chorismate biosynthesis; chorismate from D-erythrose 4-phosphate and phosphoenolpyruvate: step 4/7.</text>
</comment>
<dbReference type="Pfam" id="PF08501">
    <property type="entry name" value="Shikimate_dh_N"/>
    <property type="match status" value="1"/>
</dbReference>
<dbReference type="InterPro" id="IPR046346">
    <property type="entry name" value="Aminoacid_DH-like_N_sf"/>
</dbReference>
<dbReference type="SUPFAM" id="SSF53223">
    <property type="entry name" value="Aminoacid dehydrogenase-like, N-terminal domain"/>
    <property type="match status" value="1"/>
</dbReference>
<evidence type="ECO:0000256" key="1">
    <source>
        <dbReference type="ARBA" id="ARBA00004871"/>
    </source>
</evidence>
<evidence type="ECO:0000313" key="7">
    <source>
        <dbReference type="Proteomes" id="UP001158087"/>
    </source>
</evidence>
<dbReference type="Gene3D" id="3.40.50.10860">
    <property type="entry name" value="Leucine Dehydrogenase, chain A, domain 1"/>
    <property type="match status" value="1"/>
</dbReference>
<evidence type="ECO:0000256" key="4">
    <source>
        <dbReference type="SAM" id="Phobius"/>
    </source>
</evidence>
<feature type="transmembrane region" description="Helical" evidence="4">
    <location>
        <begin position="133"/>
        <end position="153"/>
    </location>
</feature>
<organism evidence="6 7">
    <name type="scientific">Brucella intermedia GD04153</name>
    <dbReference type="NCBI Taxonomy" id="2975438"/>
    <lineage>
        <taxon>Bacteria</taxon>
        <taxon>Pseudomonadati</taxon>
        <taxon>Pseudomonadota</taxon>
        <taxon>Alphaproteobacteria</taxon>
        <taxon>Hyphomicrobiales</taxon>
        <taxon>Brucellaceae</taxon>
        <taxon>Brucella/Ochrobactrum group</taxon>
        <taxon>Brucella</taxon>
    </lineage>
</organism>
<dbReference type="AlphaFoldDB" id="A0AA42H0X5"/>
<dbReference type="Gene3D" id="3.40.50.720">
    <property type="entry name" value="NAD(P)-binding Rossmann-like Domain"/>
    <property type="match status" value="1"/>
</dbReference>
<feature type="domain" description="Shikimate dehydrogenase substrate binding N-terminal" evidence="5">
    <location>
        <begin position="16"/>
        <end position="103"/>
    </location>
</feature>
<name>A0AA42H0X5_9HYPH</name>
<accession>A0AA42H0X5</accession>
<protein>
    <submittedName>
        <fullName evidence="6">Shikimate dehydrogenase</fullName>
    </submittedName>
</protein>
<dbReference type="NCBIfam" id="NF009201">
    <property type="entry name" value="PRK12549.1"/>
    <property type="match status" value="1"/>
</dbReference>
<keyword evidence="3" id="KW-0057">Aromatic amino acid biosynthesis</keyword>